<keyword evidence="1" id="KW-0812">Transmembrane</keyword>
<dbReference type="InterPro" id="IPR019426">
    <property type="entry name" value="7TM_GPCR_serpentine_rcpt_Srv"/>
</dbReference>
<evidence type="ECO:0000313" key="3">
    <source>
        <dbReference type="Proteomes" id="UP000008068"/>
    </source>
</evidence>
<dbReference type="PANTHER" id="PTHR24224:SF18">
    <property type="entry name" value="G-PROTEIN COUPLED RECEPTORS FAMILY 1 PROFILE DOMAIN-CONTAINING PROTEIN"/>
    <property type="match status" value="1"/>
</dbReference>
<dbReference type="SUPFAM" id="SSF81321">
    <property type="entry name" value="Family A G protein-coupled receptor-like"/>
    <property type="match status" value="1"/>
</dbReference>
<dbReference type="GO" id="GO:0016020">
    <property type="term" value="C:membrane"/>
    <property type="evidence" value="ECO:0007669"/>
    <property type="project" value="TreeGrafter"/>
</dbReference>
<dbReference type="Pfam" id="PF10323">
    <property type="entry name" value="7TM_GPCR_Srv"/>
    <property type="match status" value="1"/>
</dbReference>
<evidence type="ECO:0000313" key="2">
    <source>
        <dbReference type="EMBL" id="EGT55927.1"/>
    </source>
</evidence>
<dbReference type="InterPro" id="IPR052665">
    <property type="entry name" value="Neuropeptide-GPCR"/>
</dbReference>
<evidence type="ECO:0000256" key="1">
    <source>
        <dbReference type="SAM" id="Phobius"/>
    </source>
</evidence>
<feature type="transmembrane region" description="Helical" evidence="1">
    <location>
        <begin position="73"/>
        <end position="93"/>
    </location>
</feature>
<dbReference type="AlphaFoldDB" id="G0N9Z0"/>
<dbReference type="eggNOG" id="ENOG502TGI2">
    <property type="taxonomic scope" value="Eukaryota"/>
</dbReference>
<proteinExistence type="predicted"/>
<dbReference type="PANTHER" id="PTHR24224">
    <property type="entry name" value="CARDIOACCELERATORY PEPTIDE RECEPTOR-RELATED"/>
    <property type="match status" value="1"/>
</dbReference>
<feature type="transmembrane region" description="Helical" evidence="1">
    <location>
        <begin position="199"/>
        <end position="219"/>
    </location>
</feature>
<dbReference type="OrthoDB" id="5868253at2759"/>
<dbReference type="InParanoid" id="G0N9Z0"/>
<feature type="transmembrane region" description="Helical" evidence="1">
    <location>
        <begin position="159"/>
        <end position="179"/>
    </location>
</feature>
<name>G0N9Z0_CAEBE</name>
<sequence length="245" mass="28592">MSLYFIIIVAREIPFVRIFYFNYQEYYIAAAAYNHIYFILYVRCTGIVLLSFQRYFVIAHSQSQITTKIQTAPKLQVIVVYWTIPTLISLVVLKDTNFHYNSYESMAVIAEPDVIQRNTLMALVVVSLTCILCSLAYGGLFFFIRKNSKRLSTSLRREVSLAAQVFILLLAFFAILVYYSFQNYFSQTQNTGPIFYMRAIYPMANGFLSYINPFCILFLNRDLTKQVIRSVYCKKFKVVSFKEKV</sequence>
<dbReference type="Gene3D" id="1.20.1070.10">
    <property type="entry name" value="Rhodopsin 7-helix transmembrane proteins"/>
    <property type="match status" value="1"/>
</dbReference>
<keyword evidence="1" id="KW-0472">Membrane</keyword>
<dbReference type="Proteomes" id="UP000008068">
    <property type="component" value="Unassembled WGS sequence"/>
</dbReference>
<feature type="transmembrane region" description="Helical" evidence="1">
    <location>
        <begin position="120"/>
        <end position="144"/>
    </location>
</feature>
<organism evidence="3">
    <name type="scientific">Caenorhabditis brenneri</name>
    <name type="common">Nematode worm</name>
    <dbReference type="NCBI Taxonomy" id="135651"/>
    <lineage>
        <taxon>Eukaryota</taxon>
        <taxon>Metazoa</taxon>
        <taxon>Ecdysozoa</taxon>
        <taxon>Nematoda</taxon>
        <taxon>Chromadorea</taxon>
        <taxon>Rhabditida</taxon>
        <taxon>Rhabditina</taxon>
        <taxon>Rhabditomorpha</taxon>
        <taxon>Rhabditoidea</taxon>
        <taxon>Rhabditidae</taxon>
        <taxon>Peloderinae</taxon>
        <taxon>Caenorhabditis</taxon>
    </lineage>
</organism>
<feature type="transmembrane region" description="Helical" evidence="1">
    <location>
        <begin position="26"/>
        <end position="52"/>
    </location>
</feature>
<gene>
    <name evidence="2" type="ORF">CAEBREN_29108</name>
</gene>
<keyword evidence="1" id="KW-1133">Transmembrane helix</keyword>
<dbReference type="HOGENOM" id="CLU_055887_1_0_1"/>
<reference evidence="3" key="1">
    <citation type="submission" date="2011-07" db="EMBL/GenBank/DDBJ databases">
        <authorList>
            <consortium name="Caenorhabditis brenneri Sequencing and Analysis Consortium"/>
            <person name="Wilson R.K."/>
        </authorList>
    </citation>
    <scope>NUCLEOTIDE SEQUENCE [LARGE SCALE GENOMIC DNA]</scope>
    <source>
        <strain evidence="3">PB2801</strain>
    </source>
</reference>
<keyword evidence="3" id="KW-1185">Reference proteome</keyword>
<evidence type="ECO:0008006" key="4">
    <source>
        <dbReference type="Google" id="ProtNLM"/>
    </source>
</evidence>
<dbReference type="EMBL" id="GL379853">
    <property type="protein sequence ID" value="EGT55927.1"/>
    <property type="molecule type" value="Genomic_DNA"/>
</dbReference>
<protein>
    <recommendedName>
        <fullName evidence="4">G-protein coupled receptors family 1 profile domain-containing protein</fullName>
    </recommendedName>
</protein>
<accession>G0N9Z0</accession>